<dbReference type="Pfam" id="PF03466">
    <property type="entry name" value="LysR_substrate"/>
    <property type="match status" value="1"/>
</dbReference>
<protein>
    <submittedName>
        <fullName evidence="6">Pca operon transcription factor PcaQ</fullName>
    </submittedName>
</protein>
<dbReference type="PROSITE" id="PS50931">
    <property type="entry name" value="HTH_LYSR"/>
    <property type="match status" value="1"/>
</dbReference>
<keyword evidence="2" id="KW-0805">Transcription regulation</keyword>
<dbReference type="InterPro" id="IPR036390">
    <property type="entry name" value="WH_DNA-bd_sf"/>
</dbReference>
<evidence type="ECO:0000313" key="7">
    <source>
        <dbReference type="Proteomes" id="UP001321908"/>
    </source>
</evidence>
<evidence type="ECO:0000256" key="1">
    <source>
        <dbReference type="ARBA" id="ARBA00009437"/>
    </source>
</evidence>
<name>A0ABZ0YEI0_9GAMM</name>
<dbReference type="PANTHER" id="PTHR30419">
    <property type="entry name" value="HTH-TYPE TRANSCRIPTIONAL REGULATOR YBHD"/>
    <property type="match status" value="1"/>
</dbReference>
<sequence>MARTGVAPLPVIREETAMLSARVKLRHLMAFQEVARLQSLAKAAQALSITQPAMSKTIRELEEILETTLFERSPQGATLTTAGLTLLRHAGPALRSLGEGFQAVQDAAQQEAVVRLGALSTVEEGLLPRALHRLHAQAPQWRVQVVTGPSAYLLSRLRMGELDAVAGRMSEAREIRGLQFEHLYYEPLVLVARAGHPLLGQDVLDAEALIANAWIVPPTSTTLRDQVERFWVEQGAAPPRIALETLSLSLSRRYALASDALWVAPLDAVREDLRDGRLARLPVRLESRGGSVGVCTNIALPRNPGVDALSACLRDIVAEMASPST</sequence>
<feature type="domain" description="HTH lysR-type" evidence="5">
    <location>
        <begin position="23"/>
        <end position="80"/>
    </location>
</feature>
<dbReference type="InterPro" id="IPR036388">
    <property type="entry name" value="WH-like_DNA-bd_sf"/>
</dbReference>
<evidence type="ECO:0000256" key="2">
    <source>
        <dbReference type="ARBA" id="ARBA00023015"/>
    </source>
</evidence>
<reference evidence="6 7" key="1">
    <citation type="submission" date="2023-11" db="EMBL/GenBank/DDBJ databases">
        <title>MicrobeMod: A computational toolkit for identifying prokaryotic methylation and restriction-modification with nanopore sequencing.</title>
        <authorList>
            <person name="Crits-Christoph A."/>
            <person name="Kang S.C."/>
            <person name="Lee H."/>
            <person name="Ostrov N."/>
        </authorList>
    </citation>
    <scope>NUCLEOTIDE SEQUENCE [LARGE SCALE GENOMIC DNA]</scope>
    <source>
        <strain evidence="6 7">ATCC 43984</strain>
    </source>
</reference>
<dbReference type="Pfam" id="PF00126">
    <property type="entry name" value="HTH_1"/>
    <property type="match status" value="1"/>
</dbReference>
<keyword evidence="7" id="KW-1185">Reference proteome</keyword>
<dbReference type="Gene3D" id="3.40.190.10">
    <property type="entry name" value="Periplasmic binding protein-like II"/>
    <property type="match status" value="2"/>
</dbReference>
<proteinExistence type="inferred from homology"/>
<dbReference type="PRINTS" id="PR00039">
    <property type="entry name" value="HTHLYSR"/>
</dbReference>
<gene>
    <name evidence="6" type="primary">pcaQ</name>
    <name evidence="6" type="ORF">SR908_06715</name>
</gene>
<evidence type="ECO:0000256" key="4">
    <source>
        <dbReference type="ARBA" id="ARBA00023163"/>
    </source>
</evidence>
<dbReference type="Proteomes" id="UP001321908">
    <property type="component" value="Chromosome"/>
</dbReference>
<dbReference type="InterPro" id="IPR000847">
    <property type="entry name" value="LysR_HTH_N"/>
</dbReference>
<dbReference type="InterPro" id="IPR005119">
    <property type="entry name" value="LysR_subst-bd"/>
</dbReference>
<dbReference type="EMBL" id="CP140151">
    <property type="protein sequence ID" value="WQH10356.1"/>
    <property type="molecule type" value="Genomic_DNA"/>
</dbReference>
<evidence type="ECO:0000313" key="6">
    <source>
        <dbReference type="EMBL" id="WQH10356.1"/>
    </source>
</evidence>
<dbReference type="RefSeq" id="WP_246923829.1">
    <property type="nucleotide sequence ID" value="NZ_CP140151.1"/>
</dbReference>
<keyword evidence="4" id="KW-0804">Transcription</keyword>
<organism evidence="6 7">
    <name type="scientific">Chromohalobacter canadensis</name>
    <dbReference type="NCBI Taxonomy" id="141389"/>
    <lineage>
        <taxon>Bacteria</taxon>
        <taxon>Pseudomonadati</taxon>
        <taxon>Pseudomonadota</taxon>
        <taxon>Gammaproteobacteria</taxon>
        <taxon>Oceanospirillales</taxon>
        <taxon>Halomonadaceae</taxon>
        <taxon>Chromohalobacter</taxon>
    </lineage>
</organism>
<dbReference type="NCBIfam" id="TIGR02424">
    <property type="entry name" value="TF_pcaQ"/>
    <property type="match status" value="1"/>
</dbReference>
<dbReference type="Gene3D" id="1.10.10.10">
    <property type="entry name" value="Winged helix-like DNA-binding domain superfamily/Winged helix DNA-binding domain"/>
    <property type="match status" value="1"/>
</dbReference>
<dbReference type="SUPFAM" id="SSF53850">
    <property type="entry name" value="Periplasmic binding protein-like II"/>
    <property type="match status" value="1"/>
</dbReference>
<evidence type="ECO:0000256" key="3">
    <source>
        <dbReference type="ARBA" id="ARBA00023125"/>
    </source>
</evidence>
<accession>A0ABZ0YEI0</accession>
<keyword evidence="3" id="KW-0238">DNA-binding</keyword>
<dbReference type="SUPFAM" id="SSF46785">
    <property type="entry name" value="Winged helix' DNA-binding domain"/>
    <property type="match status" value="1"/>
</dbReference>
<dbReference type="PANTHER" id="PTHR30419:SF8">
    <property type="entry name" value="NITROGEN ASSIMILATION TRANSCRIPTIONAL ACTIVATOR-RELATED"/>
    <property type="match status" value="1"/>
</dbReference>
<comment type="similarity">
    <text evidence="1">Belongs to the LysR transcriptional regulatory family.</text>
</comment>
<evidence type="ECO:0000259" key="5">
    <source>
        <dbReference type="PROSITE" id="PS50931"/>
    </source>
</evidence>
<dbReference type="InterPro" id="IPR012787">
    <property type="entry name" value="TF_PcaQ"/>
</dbReference>
<dbReference type="InterPro" id="IPR050950">
    <property type="entry name" value="HTH-type_LysR_regulators"/>
</dbReference>